<name>A0A8S5T7B6_9CAUD</name>
<dbReference type="Pfam" id="PF06074">
    <property type="entry name" value="Portal_Mu"/>
    <property type="match status" value="1"/>
</dbReference>
<proteinExistence type="predicted"/>
<organism evidence="1">
    <name type="scientific">Myoviridae sp. cta6i12</name>
    <dbReference type="NCBI Taxonomy" id="2827695"/>
    <lineage>
        <taxon>Viruses</taxon>
        <taxon>Duplodnaviria</taxon>
        <taxon>Heunggongvirae</taxon>
        <taxon>Uroviricota</taxon>
        <taxon>Caudoviricetes</taxon>
    </lineage>
</organism>
<dbReference type="EMBL" id="BK032761">
    <property type="protein sequence ID" value="DAF59008.1"/>
    <property type="molecule type" value="Genomic_DNA"/>
</dbReference>
<evidence type="ECO:0000313" key="1">
    <source>
        <dbReference type="EMBL" id="DAF59008.1"/>
    </source>
</evidence>
<accession>A0A8S5T7B6</accession>
<reference evidence="1" key="1">
    <citation type="journal article" date="2021" name="Proc. Natl. Acad. Sci. U.S.A.">
        <title>A Catalog of Tens of Thousands of Viruses from Human Metagenomes Reveals Hidden Associations with Chronic Diseases.</title>
        <authorList>
            <person name="Tisza M.J."/>
            <person name="Buck C.B."/>
        </authorList>
    </citation>
    <scope>NUCLEOTIDE SEQUENCE</scope>
    <source>
        <strain evidence="1">Cta6i12</strain>
    </source>
</reference>
<protein>
    <submittedName>
        <fullName evidence="1">Portal</fullName>
    </submittedName>
</protein>
<dbReference type="InterPro" id="IPR009279">
    <property type="entry name" value="Portal_Mu"/>
</dbReference>
<sequence>MALFPRLRGKAREAFQILVSPSADNKFKHWPASELDPKALKALKDSIASGQLDRQEQLFMAMLEKWPRLRKNLGEIASAVARMEWTVMPWTEKGQKPTPEAQEMAELVESAFWRSEPEPDTVEQGADDLIKSLTYMLTCGNTVHQIKWAADDIIYPRCYEPLSAQFYAWEYNYGKKDRLLLFRNGLENDLEGEEFPPDKFLIGLNKTDVFHPIFGAKLRCLVGWFGAACYGLPWLMTFCELFGIPFRTAKVRGDEKAKAEAAEMLQNLGSGGWAVSTQNLEFQLHDAVKGANGLPQADLIKLADEQCDNLILGQSLTSSKGDGGAYALGKVHAGIRKEVIEDVGQAVANILNSQLIPAIIRLNYGRIPSRLPQFVPSIRGIDAEALETVSKAADVMDVGEEFARAIVKIPKPREGEAVLRKAPSIGSAPGQYGDAIEAAAAEGKN</sequence>